<dbReference type="Gene3D" id="3.40.190.10">
    <property type="entry name" value="Periplasmic binding protein-like II"/>
    <property type="match status" value="2"/>
</dbReference>
<dbReference type="PANTHER" id="PTHR35936:SF25">
    <property type="entry name" value="ABC TRANSPORTER SUBSTRATE-BINDING PROTEIN"/>
    <property type="match status" value="1"/>
</dbReference>
<proteinExistence type="predicted"/>
<evidence type="ECO:0000313" key="3">
    <source>
        <dbReference type="Proteomes" id="UP000510822"/>
    </source>
</evidence>
<feature type="chain" id="PRO_5028852329" evidence="1">
    <location>
        <begin position="22"/>
        <end position="258"/>
    </location>
</feature>
<evidence type="ECO:0000256" key="1">
    <source>
        <dbReference type="SAM" id="SignalP"/>
    </source>
</evidence>
<dbReference type="SUPFAM" id="SSF53850">
    <property type="entry name" value="Periplasmic binding protein-like II"/>
    <property type="match status" value="1"/>
</dbReference>
<dbReference type="RefSeq" id="WP_180306886.1">
    <property type="nucleotide sequence ID" value="NZ_CP058952.1"/>
</dbReference>
<gene>
    <name evidence="2" type="ORF">HZU75_15485</name>
</gene>
<dbReference type="AlphaFoldDB" id="A0A7D5VBZ6"/>
<accession>A0A7D5VBZ6</accession>
<dbReference type="EMBL" id="CP058952">
    <property type="protein sequence ID" value="QLI82812.1"/>
    <property type="molecule type" value="Genomic_DNA"/>
</dbReference>
<dbReference type="KEGG" id="cfon:HZU75_15485"/>
<evidence type="ECO:0000313" key="2">
    <source>
        <dbReference type="EMBL" id="QLI82812.1"/>
    </source>
</evidence>
<dbReference type="PANTHER" id="PTHR35936">
    <property type="entry name" value="MEMBRANE-BOUND LYTIC MUREIN TRANSGLYCOSYLASE F"/>
    <property type="match status" value="1"/>
</dbReference>
<dbReference type="Proteomes" id="UP000510822">
    <property type="component" value="Chromosome"/>
</dbReference>
<sequence>MRINRFILAVSCCIWVNAAQAEQKTEQITLTLQDYPPYMGESLPHKGLLTRLVVAAFEQKDIAVKLESVPNKRAIDGVRQGIYQGGFGWAKNAEREKDLIYSDPVLSLSMVFCQQKGREIKWKKLEDLASYKIGVTAGNFYSDDFDKLSKSGLLQVDVSNSDVSNFKKLSAGYIDLLPIDIEVGPYVIAKNLTAADQNKIVCQSQAYWSAPLHVVFDRKNPNSPRWAKTFNDGLRILSDTGLASKMLEATRREINRSN</sequence>
<organism evidence="2 3">
    <name type="scientific">Chitinibacter fontanus</name>
    <dbReference type="NCBI Taxonomy" id="1737446"/>
    <lineage>
        <taxon>Bacteria</taxon>
        <taxon>Pseudomonadati</taxon>
        <taxon>Pseudomonadota</taxon>
        <taxon>Betaproteobacteria</taxon>
        <taxon>Neisseriales</taxon>
        <taxon>Chitinibacteraceae</taxon>
        <taxon>Chitinibacter</taxon>
    </lineage>
</organism>
<keyword evidence="3" id="KW-1185">Reference proteome</keyword>
<name>A0A7D5VBZ6_9NEIS</name>
<reference evidence="2 3" key="1">
    <citation type="journal article" date="2016" name="Int. J. Syst. Evol. Microbiol.">
        <title>Chitinibacter fontanus sp. nov., isolated from a spring.</title>
        <authorList>
            <person name="Sheu S.Y."/>
            <person name="Li Y.S."/>
            <person name="Young C.C."/>
            <person name="Chen W.M."/>
        </authorList>
    </citation>
    <scope>NUCLEOTIDE SEQUENCE [LARGE SCALE GENOMIC DNA]</scope>
    <source>
        <strain evidence="2 3">STM-7</strain>
    </source>
</reference>
<feature type="signal peptide" evidence="1">
    <location>
        <begin position="1"/>
        <end position="21"/>
    </location>
</feature>
<protein>
    <submittedName>
        <fullName evidence="2">Transporter substrate-binding domain-containing protein</fullName>
    </submittedName>
</protein>
<keyword evidence="1" id="KW-0732">Signal</keyword>